<organism evidence="1 2">
    <name type="scientific">Rhizobium lusitanum</name>
    <dbReference type="NCBI Taxonomy" id="293958"/>
    <lineage>
        <taxon>Bacteria</taxon>
        <taxon>Pseudomonadati</taxon>
        <taxon>Pseudomonadota</taxon>
        <taxon>Alphaproteobacteria</taxon>
        <taxon>Hyphomicrobiales</taxon>
        <taxon>Rhizobiaceae</taxon>
        <taxon>Rhizobium/Agrobacterium group</taxon>
        <taxon>Rhizobium</taxon>
    </lineage>
</organism>
<gene>
    <name evidence="1" type="ORF">GA0061101_112155</name>
</gene>
<sequence>MKHLLMAGGILLVAAPGEAVPTIADVPALAKAAVARRIDVPASAIHILAAKPSSKMPGFVVCGRVDGTSGPGGESTPEAERFFVIIPGDFAILDQDGKSLVDTYWFENHCE</sequence>
<dbReference type="OrthoDB" id="8399162at2"/>
<accession>A0A1C3WK01</accession>
<protein>
    <submittedName>
        <fullName evidence="1">Uncharacterized protein</fullName>
    </submittedName>
</protein>
<name>A0A1C3WK01_9HYPH</name>
<evidence type="ECO:0000313" key="1">
    <source>
        <dbReference type="EMBL" id="SCB40289.1"/>
    </source>
</evidence>
<proteinExistence type="predicted"/>
<reference evidence="1 2" key="1">
    <citation type="submission" date="2016-08" db="EMBL/GenBank/DDBJ databases">
        <authorList>
            <person name="Seilhamer J.J."/>
        </authorList>
    </citation>
    <scope>NUCLEOTIDE SEQUENCE [LARGE SCALE GENOMIC DNA]</scope>
    <source>
        <strain evidence="1 2">P1-7</strain>
    </source>
</reference>
<dbReference type="AlphaFoldDB" id="A0A1C3WK01"/>
<dbReference type="EMBL" id="FMAF01000012">
    <property type="protein sequence ID" value="SCB40289.1"/>
    <property type="molecule type" value="Genomic_DNA"/>
</dbReference>
<dbReference type="Proteomes" id="UP000199205">
    <property type="component" value="Unassembled WGS sequence"/>
</dbReference>
<evidence type="ECO:0000313" key="2">
    <source>
        <dbReference type="Proteomes" id="UP000199205"/>
    </source>
</evidence>